<feature type="compositionally biased region" description="Low complexity" evidence="1">
    <location>
        <begin position="361"/>
        <end position="387"/>
    </location>
</feature>
<feature type="region of interest" description="Disordered" evidence="1">
    <location>
        <begin position="545"/>
        <end position="570"/>
    </location>
</feature>
<reference evidence="2 3" key="2">
    <citation type="submission" date="2016-08" db="EMBL/GenBank/DDBJ databases">
        <title>Pervasive Adenine N6-methylation of Active Genes in Fungi.</title>
        <authorList>
            <consortium name="DOE Joint Genome Institute"/>
            <person name="Mondo S.J."/>
            <person name="Dannebaum R.O."/>
            <person name="Kuo R.C."/>
            <person name="Labutti K."/>
            <person name="Haridas S."/>
            <person name="Kuo A."/>
            <person name="Salamov A."/>
            <person name="Ahrendt S.R."/>
            <person name="Lipzen A."/>
            <person name="Sullivan W."/>
            <person name="Andreopoulos W.B."/>
            <person name="Clum A."/>
            <person name="Lindquist E."/>
            <person name="Daum C."/>
            <person name="Ramamoorthy G.K."/>
            <person name="Gryganskyi A."/>
            <person name="Culley D."/>
            <person name="Magnuson J.K."/>
            <person name="James T.Y."/>
            <person name="O'Malley M.A."/>
            <person name="Stajich J.E."/>
            <person name="Spatafora J.W."/>
            <person name="Visel A."/>
            <person name="Grigoriev I.V."/>
        </authorList>
    </citation>
    <scope>NUCLEOTIDE SEQUENCE [LARGE SCALE GENOMIC DNA]</scope>
    <source>
        <strain evidence="3">finn</strain>
    </source>
</reference>
<dbReference type="AlphaFoldDB" id="A0A1Y1V278"/>
<feature type="compositionally biased region" description="Low complexity" evidence="1">
    <location>
        <begin position="953"/>
        <end position="962"/>
    </location>
</feature>
<reference evidence="2 3" key="1">
    <citation type="submission" date="2016-08" db="EMBL/GenBank/DDBJ databases">
        <title>Genomes of anaerobic fungi encode conserved fungal cellulosomes for biomass hydrolysis.</title>
        <authorList>
            <consortium name="DOE Joint Genome Institute"/>
            <person name="Haitjema C.H."/>
            <person name="Gilmore S.P."/>
            <person name="Henske J.K."/>
            <person name="Solomon K.V."/>
            <person name="De Groot R."/>
            <person name="Kuo A."/>
            <person name="Mondo S.J."/>
            <person name="Salamov A.A."/>
            <person name="Labutti K."/>
            <person name="Zhao Z."/>
            <person name="Chiniquy J."/>
            <person name="Barry K."/>
            <person name="Brewer H.M."/>
            <person name="Purvine S.O."/>
            <person name="Wright A.T."/>
            <person name="Boxma B."/>
            <person name="Van Alen T."/>
            <person name="Hackstein J.H."/>
            <person name="Baker S.E."/>
            <person name="Grigoriev I.V."/>
            <person name="O'Malley M.A."/>
        </authorList>
    </citation>
    <scope>NUCLEOTIDE SEQUENCE [LARGE SCALE GENOMIC DNA]</scope>
    <source>
        <strain evidence="3">finn</strain>
    </source>
</reference>
<feature type="compositionally biased region" description="Basic and acidic residues" evidence="1">
    <location>
        <begin position="628"/>
        <end position="643"/>
    </location>
</feature>
<gene>
    <name evidence="2" type="ORF">BCR36DRAFT_585583</name>
</gene>
<name>A0A1Y1V278_9FUNG</name>
<comment type="caution">
    <text evidence="2">The sequence shown here is derived from an EMBL/GenBank/DDBJ whole genome shotgun (WGS) entry which is preliminary data.</text>
</comment>
<accession>A0A1Y1V278</accession>
<feature type="compositionally biased region" description="Polar residues" evidence="1">
    <location>
        <begin position="943"/>
        <end position="952"/>
    </location>
</feature>
<feature type="compositionally biased region" description="Basic and acidic residues" evidence="1">
    <location>
        <begin position="428"/>
        <end position="440"/>
    </location>
</feature>
<dbReference type="EMBL" id="MCFH01000039">
    <property type="protein sequence ID" value="ORX45555.1"/>
    <property type="molecule type" value="Genomic_DNA"/>
</dbReference>
<keyword evidence="3" id="KW-1185">Reference proteome</keyword>
<feature type="compositionally biased region" description="Low complexity" evidence="1">
    <location>
        <begin position="644"/>
        <end position="685"/>
    </location>
</feature>
<feature type="compositionally biased region" description="Low complexity" evidence="1">
    <location>
        <begin position="503"/>
        <end position="517"/>
    </location>
</feature>
<dbReference type="STRING" id="1754191.A0A1Y1V278"/>
<organism evidence="2 3">
    <name type="scientific">Piromyces finnis</name>
    <dbReference type="NCBI Taxonomy" id="1754191"/>
    <lineage>
        <taxon>Eukaryota</taxon>
        <taxon>Fungi</taxon>
        <taxon>Fungi incertae sedis</taxon>
        <taxon>Chytridiomycota</taxon>
        <taxon>Chytridiomycota incertae sedis</taxon>
        <taxon>Neocallimastigomycetes</taxon>
        <taxon>Neocallimastigales</taxon>
        <taxon>Neocallimastigaceae</taxon>
        <taxon>Piromyces</taxon>
    </lineage>
</organism>
<protein>
    <submittedName>
        <fullName evidence="2">Uncharacterized protein</fullName>
    </submittedName>
</protein>
<sequence length="1195" mass="139406">MIKPYGDYNVALKYKIISLQFIQLSHLKHLNRNIQIYESLFILSLINSGELEDYCYSRSALCKICEIDTSNIEIPKYEAYTEEKKNNYINVVFSSVIIKFMYSQISTGLIEYFELYDPECENLIKIVSEKENRVYTNVTKLIDLELKIFKNQKKIFLMDEVHSSGNSLNKYSINSYTGSIDIDDLLFIKFKGKEILSMSTLKSLNFHFYMNQPDKWIVIAFSNLARLRNSLFLYTNVKNNKIKFKSSLFINEDLNFESLHENVPSEYKFKKNSIRTDPIPMYLYKRRFYASFLGFRIFLYRVILKLILNSSSSKYLISNLKVDLFKNANGTTHSPHFSIKKKNINLYRTFYKHQNFRKIDQNTTTTTTPPINNNNSNIDNSNNTTINQKEESGHANSPLNNLYQNSTNYYPPDFGKGSYHDTYTPLKDGYKSGEYDERSQTHNNGGYQDSNNTTTDKMDEEKKRSLIFESNYQYNQLKKENYLDTIHHPKRAFNPSEDHYIHPSSSSSSSSPSSSSSHQDYYPPNNSVNLQKKIKMDLDSSKCYHYNNDPYSSQQPKPQINSNGNNVLFSKNDDLLSTKIENSESEPKNNMSINYLNNNSNNNGQPSPPPPPPPQQQPSPLITNYHSNNDHPQYHDSSNDDKNNSSNNINSNNSNDNNNNSNRNTIDFNSIQYNHSDNNNSNNNSSYDDFHSISYTNPIGTTTTTITTNNNSNNNNSHSYDFNTTSYHGNSSGNGCYTINPINYNVNEEMHSKDYSKINSYDPNNYYYRGENYNTLGLFHPETTYDKSYPPTLNGNNDHKGVKETLDNLFLNHHLHRHQHQYKYYINENRYIEMNDCELKEFMNSCIYHQVTFILRNFICKCIDYLLSQYIYFSRISKQIEINQNKKQYYELPVVPAIYQVGIVLLAKYVANYGQDNSENNYLTYSTNIETFNRKLRKEQQQFSDSFNNETIPSSSSSSSSSSPPPPPPPNGQATIPMNTNNNINSWYLTPSKVKDKEYSPSMSYLPPQTPSTFIEEEKKVKEKMEKEKEEYLHTYNICDELLDQLFSIKTKDKKDISLRESLHAFIDTFYDKNLNEKCGGCHSCIHDNHGQCKTKAEFIEVLKLLKYFYHNDMYHPDNCAVYQSTDDMNNHIYTTDTKPTYQFFYEELVRVEMYFKSAERFSVNFKKLIKEANFTLSQNRNFFDMETQFINGFF</sequence>
<feature type="compositionally biased region" description="Pro residues" evidence="1">
    <location>
        <begin position="606"/>
        <end position="617"/>
    </location>
</feature>
<feature type="compositionally biased region" description="Polar residues" evidence="1">
    <location>
        <begin position="549"/>
        <end position="569"/>
    </location>
</feature>
<feature type="region of interest" description="Disordered" evidence="1">
    <location>
        <begin position="943"/>
        <end position="981"/>
    </location>
</feature>
<feature type="region of interest" description="Disordered" evidence="1">
    <location>
        <begin position="489"/>
        <end position="527"/>
    </location>
</feature>
<evidence type="ECO:0000313" key="2">
    <source>
        <dbReference type="EMBL" id="ORX45555.1"/>
    </source>
</evidence>
<feature type="compositionally biased region" description="Polar residues" evidence="1">
    <location>
        <begin position="441"/>
        <end position="455"/>
    </location>
</feature>
<feature type="compositionally biased region" description="Polar residues" evidence="1">
    <location>
        <begin position="972"/>
        <end position="981"/>
    </location>
</feature>
<evidence type="ECO:0000313" key="3">
    <source>
        <dbReference type="Proteomes" id="UP000193719"/>
    </source>
</evidence>
<feature type="region of interest" description="Disordered" evidence="1">
    <location>
        <begin position="582"/>
        <end position="685"/>
    </location>
</feature>
<feature type="region of interest" description="Disordered" evidence="1">
    <location>
        <begin position="360"/>
        <end position="461"/>
    </location>
</feature>
<feature type="compositionally biased region" description="Polar residues" evidence="1">
    <location>
        <begin position="394"/>
        <end position="409"/>
    </location>
</feature>
<proteinExistence type="predicted"/>
<dbReference type="OrthoDB" id="2112692at2759"/>
<evidence type="ECO:0000256" key="1">
    <source>
        <dbReference type="SAM" id="MobiDB-lite"/>
    </source>
</evidence>
<dbReference type="Proteomes" id="UP000193719">
    <property type="component" value="Unassembled WGS sequence"/>
</dbReference>